<gene>
    <name evidence="2" type="ORF">FEK34_25135</name>
</gene>
<feature type="compositionally biased region" description="Gly residues" evidence="1">
    <location>
        <begin position="45"/>
        <end position="54"/>
    </location>
</feature>
<dbReference type="AlphaFoldDB" id="A0A5R8NE95"/>
<feature type="compositionally biased region" description="Low complexity" evidence="1">
    <location>
        <begin position="521"/>
        <end position="531"/>
    </location>
</feature>
<feature type="region of interest" description="Disordered" evidence="1">
    <location>
        <begin position="1"/>
        <end position="130"/>
    </location>
</feature>
<feature type="compositionally biased region" description="Basic and acidic residues" evidence="1">
    <location>
        <begin position="1"/>
        <end position="10"/>
    </location>
</feature>
<evidence type="ECO:0000313" key="2">
    <source>
        <dbReference type="EMBL" id="TLF74012.1"/>
    </source>
</evidence>
<feature type="compositionally biased region" description="Polar residues" evidence="1">
    <location>
        <begin position="770"/>
        <end position="788"/>
    </location>
</feature>
<feature type="compositionally biased region" description="Low complexity" evidence="1">
    <location>
        <begin position="689"/>
        <end position="718"/>
    </location>
</feature>
<reference evidence="2 3" key="1">
    <citation type="submission" date="2019-05" db="EMBL/GenBank/DDBJ databases">
        <title>Genomes sequences of two Nocardia cyriacigeorgica environmental isolates, type strains Nocardia asteroides ATCC 19247 and Nocardia cyriacigeorgica DSM 44484.</title>
        <authorList>
            <person name="Vautrin F."/>
            <person name="Bergeron E."/>
            <person name="Dubost A."/>
            <person name="Abrouk D."/>
            <person name="Rodriguez Nava V."/>
            <person name="Pujic P."/>
        </authorList>
    </citation>
    <scope>NUCLEOTIDE SEQUENCE [LARGE SCALE GENOMIC DNA]</scope>
    <source>
        <strain evidence="2 3">EML 446</strain>
    </source>
</reference>
<evidence type="ECO:0000256" key="1">
    <source>
        <dbReference type="SAM" id="MobiDB-lite"/>
    </source>
</evidence>
<sequence length="888" mass="92254">MADPEPRYALEEWQQQQNEAAGILPPDKRPPPIVDTTQAKEDAGSSGGGTGGGKETPKPAPEKSDDGGYTYVQNPNGSYPAAVKVKNEGDGGGTQGGPSDSGNKTGGGDKPADEKKLDGTAPIKGAVEPEFDAPSTKDIKLDAATGSNTIKVGDTLGPNDELVSDNGRYAVRFQDGNLVFVDKELGQKALQSGTENGTSSVTGARFDKDSIDILGGQHLAKGDKGRALWSQGFEFDKSIADKIKAYRINDDGTIVALGGKDNKEVLGVAYYMGDQKKHFIPVDFPVPPGGSEFFYDTVETMRRIMQLQVDTLGSGKPSAAPDPLQELKNAGLPTGKFNSEMVKAYRNNHEKIESLNLALDKRLKDVKVLTKDLATEVRDAKTYIVGKLDDLGQVMRSPMWVSARPWGQSLEELEEEKKTRVQRKYDKDGNVTSFELSKELEQKLLDALRSTSMDISKRIDQVNDVVGSKKPPKDPDGNPKGDASGGKDDGKGNGNGGQQTTPNGPTPQGPGTPGPTPTGPGPNQNGNNTPGGLPPGPTGPGGTTAPGATDPKLAKFFNDLANDIEKIGSGAGGGTGDGSGSGGGTGSSGGGMSGGQTPGGTDKPGGQNQPGSPSGGTGQPQPQPGQQQGGGGGMNLGLPLMMMLGTLPQMIGQAAQMMMAQKAEQEERERQEEERRLEREERKADEEAATAQASAEAPGGAPAPGEAAPPVAAASYGPGAPPPVVMPGGRTDAPLPDGTTQNVPTAVAQALNKEIYNTNGSDANAAYAGTTGQQTPSNPWTAVDPNTTDPEKKLRTGDVIQWENRSALVVMNESGLNVLLNGQLVQLDPHNPPDDGHGPFGRFQGFFHPSGIDKAGGDLAAGAQPTVDVAPDGGAPPQPKPVRPQVYT</sequence>
<feature type="region of interest" description="Disordered" evidence="1">
    <location>
        <begin position="764"/>
        <end position="796"/>
    </location>
</feature>
<organism evidence="2 3">
    <name type="scientific">Nocardia cyriacigeorgica</name>
    <dbReference type="NCBI Taxonomy" id="135487"/>
    <lineage>
        <taxon>Bacteria</taxon>
        <taxon>Bacillati</taxon>
        <taxon>Actinomycetota</taxon>
        <taxon>Actinomycetes</taxon>
        <taxon>Mycobacteriales</taxon>
        <taxon>Nocardiaceae</taxon>
        <taxon>Nocardia</taxon>
    </lineage>
</organism>
<dbReference type="EMBL" id="VBUT01000011">
    <property type="protein sequence ID" value="TLF74012.1"/>
    <property type="molecule type" value="Genomic_DNA"/>
</dbReference>
<comment type="caution">
    <text evidence="2">The sequence shown here is derived from an EMBL/GenBank/DDBJ whole genome shotgun (WGS) entry which is preliminary data.</text>
</comment>
<feature type="compositionally biased region" description="Low complexity" evidence="1">
    <location>
        <begin position="599"/>
        <end position="612"/>
    </location>
</feature>
<protein>
    <submittedName>
        <fullName evidence="2">Uncharacterized protein</fullName>
    </submittedName>
</protein>
<proteinExistence type="predicted"/>
<feature type="compositionally biased region" description="Basic and acidic residues" evidence="1">
    <location>
        <begin position="471"/>
        <end position="491"/>
    </location>
</feature>
<feature type="compositionally biased region" description="Gly residues" evidence="1">
    <location>
        <begin position="569"/>
        <end position="598"/>
    </location>
</feature>
<feature type="region of interest" description="Disordered" evidence="1">
    <location>
        <begin position="655"/>
        <end position="732"/>
    </location>
</feature>
<feature type="compositionally biased region" description="Basic and acidic residues" evidence="1">
    <location>
        <begin position="55"/>
        <end position="66"/>
    </location>
</feature>
<dbReference type="InterPro" id="IPR036426">
    <property type="entry name" value="Bulb-type_lectin_dom_sf"/>
</dbReference>
<dbReference type="RefSeq" id="WP_138451647.1">
    <property type="nucleotide sequence ID" value="NZ_VBUT01000011.1"/>
</dbReference>
<feature type="region of interest" description="Disordered" evidence="1">
    <location>
        <begin position="828"/>
        <end position="888"/>
    </location>
</feature>
<evidence type="ECO:0000313" key="3">
    <source>
        <dbReference type="Proteomes" id="UP000306378"/>
    </source>
</evidence>
<feature type="compositionally biased region" description="Pro residues" evidence="1">
    <location>
        <begin position="504"/>
        <end position="520"/>
    </location>
</feature>
<feature type="compositionally biased region" description="Basic and acidic residues" evidence="1">
    <location>
        <begin position="663"/>
        <end position="686"/>
    </location>
</feature>
<dbReference type="Gene3D" id="2.90.10.10">
    <property type="entry name" value="Bulb-type lectin domain"/>
    <property type="match status" value="1"/>
</dbReference>
<accession>A0A5R8NE95</accession>
<dbReference type="Proteomes" id="UP000306378">
    <property type="component" value="Unassembled WGS sequence"/>
</dbReference>
<feature type="region of interest" description="Disordered" evidence="1">
    <location>
        <begin position="459"/>
        <end position="639"/>
    </location>
</feature>
<name>A0A5R8NE95_9NOCA</name>